<dbReference type="InterPro" id="IPR006129">
    <property type="entry name" value="AdhesinB"/>
</dbReference>
<keyword evidence="2" id="KW-1133">Transmembrane helix</keyword>
<keyword evidence="2" id="KW-0812">Transmembrane</keyword>
<evidence type="ECO:0000256" key="1">
    <source>
        <dbReference type="SAM" id="MobiDB-lite"/>
    </source>
</evidence>
<dbReference type="PANTHER" id="PTHR42953">
    <property type="entry name" value="HIGH-AFFINITY ZINC UPTAKE SYSTEM PROTEIN ZNUA-RELATED"/>
    <property type="match status" value="1"/>
</dbReference>
<proteinExistence type="predicted"/>
<accession>A0A1E3X7F1</accession>
<dbReference type="EMBL" id="MAYW01000109">
    <property type="protein sequence ID" value="ODS31568.1"/>
    <property type="molecule type" value="Genomic_DNA"/>
</dbReference>
<dbReference type="GO" id="GO:0046872">
    <property type="term" value="F:metal ion binding"/>
    <property type="evidence" value="ECO:0007669"/>
    <property type="project" value="InterPro"/>
</dbReference>
<evidence type="ECO:0000313" key="4">
    <source>
        <dbReference type="Proteomes" id="UP000094056"/>
    </source>
</evidence>
<dbReference type="GO" id="GO:0030001">
    <property type="term" value="P:metal ion transport"/>
    <property type="evidence" value="ECO:0007669"/>
    <property type="project" value="InterPro"/>
</dbReference>
<dbReference type="InterPro" id="IPR050492">
    <property type="entry name" value="Bact_metal-bind_prot9"/>
</dbReference>
<gene>
    <name evidence="3" type="primary">troA</name>
    <name evidence="3" type="ORF">SCARUB_03318</name>
</gene>
<dbReference type="PRINTS" id="PR00691">
    <property type="entry name" value="ADHESINB"/>
</dbReference>
<dbReference type="Pfam" id="PF01297">
    <property type="entry name" value="ZnuA"/>
    <property type="match status" value="1"/>
</dbReference>
<name>A0A1E3X7F1_9BACT</name>
<evidence type="ECO:0000313" key="3">
    <source>
        <dbReference type="EMBL" id="ODS31568.1"/>
    </source>
</evidence>
<organism evidence="3 4">
    <name type="scientific">Candidatus Scalindua rubra</name>
    <dbReference type="NCBI Taxonomy" id="1872076"/>
    <lineage>
        <taxon>Bacteria</taxon>
        <taxon>Pseudomonadati</taxon>
        <taxon>Planctomycetota</taxon>
        <taxon>Candidatus Brocadiia</taxon>
        <taxon>Candidatus Brocadiales</taxon>
        <taxon>Candidatus Scalinduaceae</taxon>
        <taxon>Candidatus Scalindua</taxon>
    </lineage>
</organism>
<keyword evidence="2" id="KW-0472">Membrane</keyword>
<dbReference type="SUPFAM" id="SSF53807">
    <property type="entry name" value="Helical backbone' metal receptor"/>
    <property type="match status" value="1"/>
</dbReference>
<dbReference type="InterPro" id="IPR006127">
    <property type="entry name" value="ZnuA-like"/>
</dbReference>
<dbReference type="Gene3D" id="3.40.50.1980">
    <property type="entry name" value="Nitrogenase molybdenum iron protein domain"/>
    <property type="match status" value="2"/>
</dbReference>
<comment type="caution">
    <text evidence="3">The sequence shown here is derived from an EMBL/GenBank/DDBJ whole genome shotgun (WGS) entry which is preliminary data.</text>
</comment>
<dbReference type="AlphaFoldDB" id="A0A1E3X7F1"/>
<feature type="transmembrane region" description="Helical" evidence="2">
    <location>
        <begin position="77"/>
        <end position="96"/>
    </location>
</feature>
<feature type="region of interest" description="Disordered" evidence="1">
    <location>
        <begin position="1"/>
        <end position="20"/>
    </location>
</feature>
<protein>
    <submittedName>
        <fullName evidence="3">Periplasmic zinc binding protein</fullName>
    </submittedName>
</protein>
<reference evidence="3 4" key="1">
    <citation type="submission" date="2016-07" db="EMBL/GenBank/DDBJ databases">
        <title>Draft genome of Scalindua rubra, obtained from a brine-seawater interface in the Red Sea, sheds light on salt adaptation in anammox bacteria.</title>
        <authorList>
            <person name="Speth D.R."/>
            <person name="Lagkouvardos I."/>
            <person name="Wang Y."/>
            <person name="Qian P.-Y."/>
            <person name="Dutilh B.E."/>
            <person name="Jetten M.S."/>
        </authorList>
    </citation>
    <scope>NUCLEOTIDE SEQUENCE [LARGE SCALE GENOMIC DNA]</scope>
    <source>
        <strain evidence="3">BSI-1</strain>
    </source>
</reference>
<sequence>MLNIHALSGSSRNMKTCPDESQDQIPCFLAMKAKTTGMTERATKCHSLPERWHELSSALQAGLSGGVQSVFELKEKILRSAIIVCFSIIISLMVLNPNYAFAKKIRVITTSTDLKSIAEFIGGDRVKVENITKGYQNPHIVDPKPSYMLKLNKADLFVKVGLDLELWAQLLEEGARNPRIRFGSPGYVDASIGVKLLEIPQTRIDRSLGDIHVFGNPHYWLDPLNGKIIAHNILEGLKRISPENTNYFEENKRLFDKELDTHLVKWLEKMKPYYGTNVIAYHKTWPNLAKRFGINIVDYVEPKPGISPSPAHIANLIKRMRIEDIKLIIKEPYYESKVPNFISSKTGARVLTLPTSVEGVSGIKDYFGLFDFIINELINAFKESPSP</sequence>
<dbReference type="Proteomes" id="UP000094056">
    <property type="component" value="Unassembled WGS sequence"/>
</dbReference>
<dbReference type="PANTHER" id="PTHR42953:SF2">
    <property type="entry name" value="ADHESION PROTEIN"/>
    <property type="match status" value="1"/>
</dbReference>
<dbReference type="GO" id="GO:0007155">
    <property type="term" value="P:cell adhesion"/>
    <property type="evidence" value="ECO:0007669"/>
    <property type="project" value="InterPro"/>
</dbReference>
<evidence type="ECO:0000256" key="2">
    <source>
        <dbReference type="SAM" id="Phobius"/>
    </source>
</evidence>